<dbReference type="Gene3D" id="3.30.420.150">
    <property type="entry name" value="Exopolyphosphatase. Domain 2"/>
    <property type="match status" value="1"/>
</dbReference>
<evidence type="ECO:0000259" key="2">
    <source>
        <dbReference type="Pfam" id="PF02541"/>
    </source>
</evidence>
<dbReference type="SUPFAM" id="SSF53067">
    <property type="entry name" value="Actin-like ATPase domain"/>
    <property type="match status" value="2"/>
</dbReference>
<organism evidence="3 4">
    <name type="scientific">Streptomyces lycii</name>
    <dbReference type="NCBI Taxonomy" id="2654337"/>
    <lineage>
        <taxon>Bacteria</taxon>
        <taxon>Bacillati</taxon>
        <taxon>Actinomycetota</taxon>
        <taxon>Actinomycetes</taxon>
        <taxon>Kitasatosporales</taxon>
        <taxon>Streptomycetaceae</taxon>
        <taxon>Streptomyces</taxon>
    </lineage>
</organism>
<dbReference type="Gene3D" id="3.30.420.40">
    <property type="match status" value="1"/>
</dbReference>
<gene>
    <name evidence="3" type="ORF">GCU69_19295</name>
</gene>
<dbReference type="InterPro" id="IPR050273">
    <property type="entry name" value="GppA/Ppx_hydrolase"/>
</dbReference>
<protein>
    <submittedName>
        <fullName evidence="3">Ppx/GppA family phosphatase</fullName>
    </submittedName>
</protein>
<dbReference type="InterPro" id="IPR003695">
    <property type="entry name" value="Ppx_GppA_N"/>
</dbReference>
<evidence type="ECO:0000256" key="1">
    <source>
        <dbReference type="ARBA" id="ARBA00007125"/>
    </source>
</evidence>
<dbReference type="EMBL" id="WHPN01000312">
    <property type="protein sequence ID" value="KAF4407528.1"/>
    <property type="molecule type" value="Genomic_DNA"/>
</dbReference>
<dbReference type="Pfam" id="PF02541">
    <property type="entry name" value="Ppx-GppA"/>
    <property type="match status" value="1"/>
</dbReference>
<comment type="similarity">
    <text evidence="1">Belongs to the GppA/Ppx family.</text>
</comment>
<comment type="caution">
    <text evidence="3">The sequence shown here is derived from an EMBL/GenBank/DDBJ whole genome shotgun (WGS) entry which is preliminary data.</text>
</comment>
<evidence type="ECO:0000313" key="4">
    <source>
        <dbReference type="Proteomes" id="UP000621266"/>
    </source>
</evidence>
<feature type="domain" description="Ppx/GppA phosphatase N-terminal" evidence="2">
    <location>
        <begin position="17"/>
        <end position="305"/>
    </location>
</feature>
<reference evidence="3 4" key="1">
    <citation type="submission" date="2019-10" db="EMBL/GenBank/DDBJ databases">
        <title>Streptomyces tenebrisbrunneis sp.nov., an endogenous actinomycete isolated from of Lycium ruthenicum.</title>
        <authorList>
            <person name="Ma L."/>
        </authorList>
    </citation>
    <scope>NUCLEOTIDE SEQUENCE [LARGE SCALE GENOMIC DNA]</scope>
    <source>
        <strain evidence="3 4">TRM 66187</strain>
    </source>
</reference>
<keyword evidence="4" id="KW-1185">Reference proteome</keyword>
<sequence>MRTGVLDVGSNTACLLVVDTRGTAMTPVRTVKFRLRLAERLGPGRELDRSCVAALVRAVDAALAEAHRWGVATLLVYATAVVRDAPNRAEVIEAVRARTGVKLVVLSGEVEAELTFLAARRWAGWQAGSLGLLDIGGGSFEMAYGPGERPDFAVSLPLGAGRLTREFFGAEDPPGPAAVRALRSYVRTELRDVAARMRREAPDTVVATSRTFQQLARLCGAAPRRDGPLVPRRLARPDLKRARDRLLAAPAAERAGWPGISAARARQSAAGAVVAHTAMKRAGVREILICPWALREGALLQHLESAAPAGPAGEECGGAVPAPMVLLAPVRRRTSGSRSRTGAAA</sequence>
<dbReference type="CDD" id="cd24056">
    <property type="entry name" value="ASKHA_NBD_MtPPX1-like"/>
    <property type="match status" value="1"/>
</dbReference>
<evidence type="ECO:0000313" key="3">
    <source>
        <dbReference type="EMBL" id="KAF4407528.1"/>
    </source>
</evidence>
<dbReference type="Proteomes" id="UP000621266">
    <property type="component" value="Unassembled WGS sequence"/>
</dbReference>
<dbReference type="RefSeq" id="WP_156206701.1">
    <property type="nucleotide sequence ID" value="NZ_WHPN01000312.1"/>
</dbReference>
<dbReference type="PANTHER" id="PTHR30005">
    <property type="entry name" value="EXOPOLYPHOSPHATASE"/>
    <property type="match status" value="1"/>
</dbReference>
<proteinExistence type="inferred from homology"/>
<dbReference type="InterPro" id="IPR043129">
    <property type="entry name" value="ATPase_NBD"/>
</dbReference>
<dbReference type="PANTHER" id="PTHR30005:SF0">
    <property type="entry name" value="RETROGRADE REGULATION PROTEIN 2"/>
    <property type="match status" value="1"/>
</dbReference>
<name>A0ABQ7FJW4_9ACTN</name>
<accession>A0ABQ7FJW4</accession>